<gene>
    <name evidence="5" type="ORF">HMPREF9488_00039</name>
</gene>
<dbReference type="AlphaFoldDB" id="E7G5K1"/>
<dbReference type="PROSITE" id="PS50893">
    <property type="entry name" value="ABC_TRANSPORTER_2"/>
    <property type="match status" value="1"/>
</dbReference>
<feature type="domain" description="ABC transporter" evidence="4">
    <location>
        <begin position="5"/>
        <end position="227"/>
    </location>
</feature>
<dbReference type="SMART" id="SM00382">
    <property type="entry name" value="AAA"/>
    <property type="match status" value="1"/>
</dbReference>
<dbReference type="CDD" id="cd03230">
    <property type="entry name" value="ABC_DR_subfamily_A"/>
    <property type="match status" value="1"/>
</dbReference>
<evidence type="ECO:0000259" key="4">
    <source>
        <dbReference type="PROSITE" id="PS50893"/>
    </source>
</evidence>
<dbReference type="PANTHER" id="PTHR42939">
    <property type="entry name" value="ABC TRANSPORTER ATP-BINDING PROTEIN ALBC-RELATED"/>
    <property type="match status" value="1"/>
</dbReference>
<dbReference type="InterPro" id="IPR003593">
    <property type="entry name" value="AAA+_ATPase"/>
</dbReference>
<sequence length="232" mass="26202">MAELIEIHNLSKSYGKKEVLKNVDLNLSGGKIIGLLGPNGSGKTTLIKILNGLLKDYTGHITIDGQPIGVHSKELISYLPDEPYFENWMTTTDALNLFNDMYKDFDLNKALSLMERMDLEKGVKIKELSKGMKEKFQLTLVMSRKAKIYILDEPIGGVDPAARDLILDVILSNYAEDAIVLLSTHLISDIEKIFDEVIFIKKGLVVLHEDSESLREKRQASIDEIFREEFKC</sequence>
<organism evidence="5 6">
    <name type="scientific">Coprobacillus cateniformis</name>
    <dbReference type="NCBI Taxonomy" id="100884"/>
    <lineage>
        <taxon>Bacteria</taxon>
        <taxon>Bacillati</taxon>
        <taxon>Bacillota</taxon>
        <taxon>Erysipelotrichia</taxon>
        <taxon>Erysipelotrichales</taxon>
        <taxon>Coprobacillaceae</taxon>
        <taxon>Coprobacillus</taxon>
    </lineage>
</organism>
<dbReference type="STRING" id="100884.GCA_000269565_01662"/>
<name>E7G5K1_9FIRM</name>
<dbReference type="InterPro" id="IPR051782">
    <property type="entry name" value="ABC_Transporter_VariousFunc"/>
</dbReference>
<protein>
    <submittedName>
        <fullName evidence="5">ABC transporter ATP-binding protein</fullName>
    </submittedName>
</protein>
<dbReference type="GO" id="GO:0016887">
    <property type="term" value="F:ATP hydrolysis activity"/>
    <property type="evidence" value="ECO:0007669"/>
    <property type="project" value="InterPro"/>
</dbReference>
<proteinExistence type="predicted"/>
<comment type="caution">
    <text evidence="5">The sequence shown here is derived from an EMBL/GenBank/DDBJ whole genome shotgun (WGS) entry which is preliminary data.</text>
</comment>
<dbReference type="OrthoDB" id="9804819at2"/>
<dbReference type="GO" id="GO:0005524">
    <property type="term" value="F:ATP binding"/>
    <property type="evidence" value="ECO:0007669"/>
    <property type="project" value="UniProtKB-KW"/>
</dbReference>
<evidence type="ECO:0000256" key="1">
    <source>
        <dbReference type="ARBA" id="ARBA00022448"/>
    </source>
</evidence>
<evidence type="ECO:0000313" key="6">
    <source>
        <dbReference type="Proteomes" id="UP000003157"/>
    </source>
</evidence>
<dbReference type="Pfam" id="PF00005">
    <property type="entry name" value="ABC_tran"/>
    <property type="match status" value="1"/>
</dbReference>
<dbReference type="eggNOG" id="COG1131">
    <property type="taxonomic scope" value="Bacteria"/>
</dbReference>
<dbReference type="Gene3D" id="3.40.50.300">
    <property type="entry name" value="P-loop containing nucleotide triphosphate hydrolases"/>
    <property type="match status" value="1"/>
</dbReference>
<dbReference type="HOGENOM" id="CLU_000604_1_2_9"/>
<dbReference type="SUPFAM" id="SSF52540">
    <property type="entry name" value="P-loop containing nucleoside triphosphate hydrolases"/>
    <property type="match status" value="1"/>
</dbReference>
<reference evidence="5 6" key="1">
    <citation type="submission" date="2010-12" db="EMBL/GenBank/DDBJ databases">
        <title>The Genome Sequence of Coprobacillus sp. strain 29_1.</title>
        <authorList>
            <consortium name="The Broad Institute Genome Sequencing Platform"/>
            <person name="Earl A."/>
            <person name="Ward D."/>
            <person name="Feldgarden M."/>
            <person name="Gevers D."/>
            <person name="Daigneault M."/>
            <person name="Sibley C.D."/>
            <person name="White A."/>
            <person name="Strauss J."/>
            <person name="Allen-Vercoe E."/>
            <person name="Young S.K."/>
            <person name="Zeng Q."/>
            <person name="Gargeya S."/>
            <person name="Fitzgerald M."/>
            <person name="Haas B."/>
            <person name="Abouelleil A."/>
            <person name="Alvarado L."/>
            <person name="Arachchi H.M."/>
            <person name="Berlin A."/>
            <person name="Brown A."/>
            <person name="Chapman S.B."/>
            <person name="Chen Z."/>
            <person name="Dunbar C."/>
            <person name="Freedman E."/>
            <person name="Gearin G."/>
            <person name="Gellesch M."/>
            <person name="Goldberg J."/>
            <person name="Griggs A."/>
            <person name="Gujja S."/>
            <person name="Heilman E."/>
            <person name="Heiman D."/>
            <person name="Howarth C."/>
            <person name="Larson L."/>
            <person name="Lui A."/>
            <person name="MacDonald P.J.P."/>
            <person name="Mehta T."/>
            <person name="Montmayeur A."/>
            <person name="Murphy C."/>
            <person name="Neiman D."/>
            <person name="Pearson M."/>
            <person name="Priest M."/>
            <person name="Roberts A."/>
            <person name="Saif S."/>
            <person name="Shea T."/>
            <person name="Shenoy N."/>
            <person name="Sisk P."/>
            <person name="Stolte C."/>
            <person name="Sykes S."/>
            <person name="White J."/>
            <person name="Yandava C."/>
            <person name="Nusbaum C."/>
            <person name="Birren B."/>
        </authorList>
    </citation>
    <scope>NUCLEOTIDE SEQUENCE [LARGE SCALE GENOMIC DNA]</scope>
    <source>
        <strain evidence="5 6">29_1</strain>
    </source>
</reference>
<dbReference type="Proteomes" id="UP000003157">
    <property type="component" value="Unassembled WGS sequence"/>
</dbReference>
<keyword evidence="1" id="KW-0813">Transport</keyword>
<dbReference type="PANTHER" id="PTHR42939:SF1">
    <property type="entry name" value="ABC TRANSPORTER ATP-BINDING PROTEIN ALBC-RELATED"/>
    <property type="match status" value="1"/>
</dbReference>
<evidence type="ECO:0000313" key="5">
    <source>
        <dbReference type="EMBL" id="EFW06502.1"/>
    </source>
</evidence>
<dbReference type="GeneID" id="78229532"/>
<dbReference type="RefSeq" id="WP_008787167.1">
    <property type="nucleotide sequence ID" value="NZ_AKCB01000001.1"/>
</dbReference>
<dbReference type="InterPro" id="IPR003439">
    <property type="entry name" value="ABC_transporter-like_ATP-bd"/>
</dbReference>
<evidence type="ECO:0000256" key="3">
    <source>
        <dbReference type="ARBA" id="ARBA00022840"/>
    </source>
</evidence>
<keyword evidence="6" id="KW-1185">Reference proteome</keyword>
<evidence type="ECO:0000256" key="2">
    <source>
        <dbReference type="ARBA" id="ARBA00022741"/>
    </source>
</evidence>
<dbReference type="InterPro" id="IPR027417">
    <property type="entry name" value="P-loop_NTPase"/>
</dbReference>
<dbReference type="EMBL" id="ADKX01000001">
    <property type="protein sequence ID" value="EFW06502.1"/>
    <property type="molecule type" value="Genomic_DNA"/>
</dbReference>
<keyword evidence="3 5" id="KW-0067">ATP-binding</keyword>
<keyword evidence="2" id="KW-0547">Nucleotide-binding</keyword>
<accession>E7G5K1</accession>